<dbReference type="AlphaFoldDB" id="A0A382JXZ0"/>
<dbReference type="InterPro" id="IPR011335">
    <property type="entry name" value="Restrct_endonuc-II-like"/>
</dbReference>
<dbReference type="GO" id="GO:0004518">
    <property type="term" value="F:nuclease activity"/>
    <property type="evidence" value="ECO:0007669"/>
    <property type="project" value="InterPro"/>
</dbReference>
<dbReference type="GO" id="GO:0003677">
    <property type="term" value="F:DNA binding"/>
    <property type="evidence" value="ECO:0007669"/>
    <property type="project" value="InterPro"/>
</dbReference>
<name>A0A382JXZ0_9ZZZZ</name>
<dbReference type="Gene3D" id="3.40.50.10130">
    <property type="match status" value="1"/>
</dbReference>
<dbReference type="EMBL" id="UINC01076690">
    <property type="protein sequence ID" value="SVC16093.1"/>
    <property type="molecule type" value="Genomic_DNA"/>
</dbReference>
<dbReference type="GO" id="GO:0006259">
    <property type="term" value="P:DNA metabolic process"/>
    <property type="evidence" value="ECO:0007669"/>
    <property type="project" value="UniProtKB-ARBA"/>
</dbReference>
<gene>
    <name evidence="2" type="ORF">METZ01_LOCUS268947</name>
</gene>
<accession>A0A382JXZ0</accession>
<reference evidence="2" key="1">
    <citation type="submission" date="2018-05" db="EMBL/GenBank/DDBJ databases">
        <authorList>
            <person name="Lanie J.A."/>
            <person name="Ng W.-L."/>
            <person name="Kazmierczak K.M."/>
            <person name="Andrzejewski T.M."/>
            <person name="Davidsen T.M."/>
            <person name="Wayne K.J."/>
            <person name="Tettelin H."/>
            <person name="Glass J.I."/>
            <person name="Rusch D."/>
            <person name="Podicherti R."/>
            <person name="Tsui H.-C.T."/>
            <person name="Winkler M.E."/>
        </authorList>
    </citation>
    <scope>NUCLEOTIDE SEQUENCE</scope>
</reference>
<evidence type="ECO:0000259" key="1">
    <source>
        <dbReference type="Pfam" id="PF02732"/>
    </source>
</evidence>
<proteinExistence type="predicted"/>
<feature type="domain" description="ERCC4" evidence="1">
    <location>
        <begin position="131"/>
        <end position="225"/>
    </location>
</feature>
<protein>
    <recommendedName>
        <fullName evidence="1">ERCC4 domain-containing protein</fullName>
    </recommendedName>
</protein>
<sequence length="280" mass="33307">MNLASYYTKYFPRTNKLTGDPLPFKKFEEYFERDFSTKQQLLKWCTEYSVEEVKKYALRILERRQLRKEREYGPFHLETTNSFMPSLPIYRKLFGSYNAACASVGCEPLYNKNLPKGFFKKEIPSDFTIAVDTREQKPLKFGCDTTSLKLEVGDYTAMENYYSYTFVDRKSGNDLQGTLGKHNIERFKREIERAQEMDCYLFVVIESSVQKIIKENKFFNRRANMDYTLRQIKDISHEYSRRCQFVFAGNRENASELIPLLLLHGKKMWQTDLQYFLDTK</sequence>
<dbReference type="SUPFAM" id="SSF52980">
    <property type="entry name" value="Restriction endonuclease-like"/>
    <property type="match status" value="1"/>
</dbReference>
<dbReference type="InterPro" id="IPR006166">
    <property type="entry name" value="ERCC4_domain"/>
</dbReference>
<dbReference type="Pfam" id="PF02732">
    <property type="entry name" value="ERCC4"/>
    <property type="match status" value="1"/>
</dbReference>
<organism evidence="2">
    <name type="scientific">marine metagenome</name>
    <dbReference type="NCBI Taxonomy" id="408172"/>
    <lineage>
        <taxon>unclassified sequences</taxon>
        <taxon>metagenomes</taxon>
        <taxon>ecological metagenomes</taxon>
    </lineage>
</organism>
<evidence type="ECO:0000313" key="2">
    <source>
        <dbReference type="EMBL" id="SVC16093.1"/>
    </source>
</evidence>